<comment type="caution">
    <text evidence="1">The sequence shown here is derived from an EMBL/GenBank/DDBJ whole genome shotgun (WGS) entry which is preliminary data.</text>
</comment>
<dbReference type="Proteomes" id="UP000051861">
    <property type="component" value="Unassembled WGS sequence"/>
</dbReference>
<accession>A0A0S7Y473</accession>
<evidence type="ECO:0000313" key="1">
    <source>
        <dbReference type="EMBL" id="KPJ69553.1"/>
    </source>
</evidence>
<sequence>MRKLFFYIPFWILSVNLIVLASANPGYAEISKINNINGKTFTIKSTVKSSGRERWQSQGKIQILNYQGRTYIYFEEKGEESSGKTKSNKTWKSSVYSCLDGEEIIPYQIKLVLKNKRGEIIENVDKFYDRESKKVTCNVNGKVKDFEFKENMADKQNLALWLMNYPFKEKRDLTFHLLTHAPAMYAMTMKYQGIERLRVRDQGIDCYKLEMLPDLGILNFLRIFYPKTYFWFEIAPPHNFVRYEGLESGIGTPYVVVEAVR</sequence>
<reference evidence="1 2" key="1">
    <citation type="journal article" date="2015" name="Microbiome">
        <title>Genomic resolution of linkages in carbon, nitrogen, and sulfur cycling among widespread estuary sediment bacteria.</title>
        <authorList>
            <person name="Baker B.J."/>
            <person name="Lazar C.S."/>
            <person name="Teske A.P."/>
            <person name="Dick G.J."/>
        </authorList>
    </citation>
    <scope>NUCLEOTIDE SEQUENCE [LARGE SCALE GENOMIC DNA]</scope>
    <source>
        <strain evidence="1">DG_54_3</strain>
    </source>
</reference>
<evidence type="ECO:0000313" key="2">
    <source>
        <dbReference type="Proteomes" id="UP000051861"/>
    </source>
</evidence>
<name>A0A0S7Y473_UNCSA</name>
<proteinExistence type="predicted"/>
<protein>
    <recommendedName>
        <fullName evidence="3">DUF3108 domain-containing protein</fullName>
    </recommendedName>
</protein>
<dbReference type="AlphaFoldDB" id="A0A0S7Y473"/>
<evidence type="ECO:0008006" key="3">
    <source>
        <dbReference type="Google" id="ProtNLM"/>
    </source>
</evidence>
<organism evidence="1 2">
    <name type="scientific">candidate division WOR-1 bacterium DG_54_3</name>
    <dbReference type="NCBI Taxonomy" id="1703775"/>
    <lineage>
        <taxon>Bacteria</taxon>
        <taxon>Bacillati</taxon>
        <taxon>Saganbacteria</taxon>
    </lineage>
</organism>
<gene>
    <name evidence="1" type="ORF">AMJ44_03580</name>
</gene>
<dbReference type="EMBL" id="LIZX01000022">
    <property type="protein sequence ID" value="KPJ69553.1"/>
    <property type="molecule type" value="Genomic_DNA"/>
</dbReference>